<dbReference type="eggNOG" id="arCOG03682">
    <property type="taxonomic scope" value="Archaea"/>
</dbReference>
<proteinExistence type="predicted"/>
<dbReference type="GeneID" id="14308590"/>
<organism evidence="4 5">
    <name type="scientific">Methanoregula formicica (strain DSM 22288 / NBRC 105244 / SMSP)</name>
    <dbReference type="NCBI Taxonomy" id="593750"/>
    <lineage>
        <taxon>Archaea</taxon>
        <taxon>Methanobacteriati</taxon>
        <taxon>Methanobacteriota</taxon>
        <taxon>Stenosarchaea group</taxon>
        <taxon>Methanomicrobia</taxon>
        <taxon>Methanomicrobiales</taxon>
        <taxon>Methanoregulaceae</taxon>
        <taxon>Methanoregula</taxon>
    </lineage>
</organism>
<feature type="transmembrane region" description="Helical" evidence="2">
    <location>
        <begin position="420"/>
        <end position="438"/>
    </location>
</feature>
<gene>
    <name evidence="4" type="ordered locus">Metfor_2807</name>
</gene>
<dbReference type="KEGG" id="mfo:Metfor_2807"/>
<feature type="domain" description="Protein kinase" evidence="3">
    <location>
        <begin position="18"/>
        <end position="306"/>
    </location>
</feature>
<keyword evidence="5" id="KW-1185">Reference proteome</keyword>
<feature type="region of interest" description="Disordered" evidence="1">
    <location>
        <begin position="1"/>
        <end position="25"/>
    </location>
</feature>
<evidence type="ECO:0000256" key="2">
    <source>
        <dbReference type="SAM" id="Phobius"/>
    </source>
</evidence>
<evidence type="ECO:0000259" key="3">
    <source>
        <dbReference type="PROSITE" id="PS50011"/>
    </source>
</evidence>
<dbReference type="SUPFAM" id="SSF56112">
    <property type="entry name" value="Protein kinase-like (PK-like)"/>
    <property type="match status" value="1"/>
</dbReference>
<accession>L0HID7</accession>
<keyword evidence="2" id="KW-1133">Transmembrane helix</keyword>
<dbReference type="GO" id="GO:0004672">
    <property type="term" value="F:protein kinase activity"/>
    <property type="evidence" value="ECO:0007669"/>
    <property type="project" value="InterPro"/>
</dbReference>
<evidence type="ECO:0000256" key="1">
    <source>
        <dbReference type="SAM" id="MobiDB-lite"/>
    </source>
</evidence>
<evidence type="ECO:0000313" key="5">
    <source>
        <dbReference type="Proteomes" id="UP000010824"/>
    </source>
</evidence>
<evidence type="ECO:0000313" key="4">
    <source>
        <dbReference type="EMBL" id="AGB03790.1"/>
    </source>
</evidence>
<dbReference type="HOGENOM" id="CLU_022304_0_0_2"/>
<dbReference type="InParanoid" id="L0HID7"/>
<dbReference type="InterPro" id="IPR000719">
    <property type="entry name" value="Prot_kinase_dom"/>
</dbReference>
<name>L0HID7_METFS</name>
<reference evidence="4 5" key="2">
    <citation type="journal article" date="2014" name="Genome Announc.">
        <title>Complete Genome Sequence of Methanoregula formicica SMSPT, a Mesophilic Hydrogenotrophic Methanogen Isolated from a Methanogenic Upflow Anaerobic Sludge Blanket Reactor.</title>
        <authorList>
            <person name="Yamamoto K."/>
            <person name="Tamaki H."/>
            <person name="Cadillo-Quiroz H."/>
            <person name="Imachi H."/>
            <person name="Kyrpides N."/>
            <person name="Woyke T."/>
            <person name="Goodwin L."/>
            <person name="Zinder S.H."/>
            <person name="Kamagata Y."/>
            <person name="Liu W.T."/>
        </authorList>
    </citation>
    <scope>NUCLEOTIDE SEQUENCE [LARGE SCALE GENOMIC DNA]</scope>
    <source>
        <strain evidence="5">DSM 22288 / NBRC 105244 / SMSP</strain>
    </source>
</reference>
<dbReference type="GO" id="GO:0005524">
    <property type="term" value="F:ATP binding"/>
    <property type="evidence" value="ECO:0007669"/>
    <property type="project" value="InterPro"/>
</dbReference>
<dbReference type="Gene3D" id="1.10.510.10">
    <property type="entry name" value="Transferase(Phosphotransferase) domain 1"/>
    <property type="match status" value="1"/>
</dbReference>
<dbReference type="OrthoDB" id="117514at2157"/>
<keyword evidence="2" id="KW-0812">Transmembrane</keyword>
<reference evidence="5" key="1">
    <citation type="submission" date="2011-12" db="EMBL/GenBank/DDBJ databases">
        <title>Complete sequence of Methanoregula formicicum SMSP.</title>
        <authorList>
            <person name="Lucas S."/>
            <person name="Han J."/>
            <person name="Lapidus A."/>
            <person name="Cheng J.-F."/>
            <person name="Goodwin L."/>
            <person name="Pitluck S."/>
            <person name="Peters L."/>
            <person name="Ovchinnikova G."/>
            <person name="Teshima H."/>
            <person name="Detter J.C."/>
            <person name="Han C."/>
            <person name="Tapia R."/>
            <person name="Land M."/>
            <person name="Hauser L."/>
            <person name="Kyrpides N."/>
            <person name="Ivanova N."/>
            <person name="Pagani I."/>
            <person name="Imachi H."/>
            <person name="Tamaki H."/>
            <person name="Sekiguchi Y."/>
            <person name="Kamagata Y."/>
            <person name="Cadillo-Quiroz H."/>
            <person name="Zinder S."/>
            <person name="Liu W.-T."/>
            <person name="Woyke T."/>
        </authorList>
    </citation>
    <scope>NUCLEOTIDE SEQUENCE [LARGE SCALE GENOMIC DNA]</scope>
    <source>
        <strain evidence="5">DSM 22288 / NBRC 105244 / SMSP</strain>
    </source>
</reference>
<dbReference type="EMBL" id="CP003167">
    <property type="protein sequence ID" value="AGB03790.1"/>
    <property type="molecule type" value="Genomic_DNA"/>
</dbReference>
<protein>
    <recommendedName>
        <fullName evidence="3">Protein kinase domain-containing protein</fullName>
    </recommendedName>
</protein>
<dbReference type="InterPro" id="IPR011009">
    <property type="entry name" value="Kinase-like_dom_sf"/>
</dbReference>
<dbReference type="AlphaFoldDB" id="L0HID7"/>
<keyword evidence="2" id="KW-0472">Membrane</keyword>
<dbReference type="STRING" id="593750.Metfor_2807"/>
<sequence>MTTTASRSPFYDSRGSPVRLGRRIGSGGEGDVYELLSSPTTTVAKIYKKPLEEHKQEKLRLMARGCNDELEAISAWPTDVLSSRPGGPVVGFIMPRISDAEPVHKVYGPTHRKETFPHADWRFLVRAAKNLAAAFCVIHKYGYVIGDVNEGNILVNDTACVRLIDCDSFQVRSGGRTYYCEVGVAHFTPPELQKTDTYRLERTANQDNFGLAVLIFQLLFLGRHPYAGVYSGKEDMPIEKAIAEFRFPYGRNARARLMAPPPNSVGLAVVPDTIASLFEQAFADGGMRDGGRPTAEEWWDALDPFESRLRRCGTDGVHYYYAGLSSCPWCRLEAASGVLLFLSADSITKIDLRREMQKIEAIPSPGALPAVTPGMYYVQPAPLAPAVRQSLQFRKFRQLTGITLAVACLILAIGELVTDPLVILLIGLVAIALFFVPGREETERKKRWSHLETAEYMWRLWSKKWTDEAGDAAFSAQLARIRELRQAYERIDREFQRGVMALEKTVRDEQISGFLERYAIASGSLTRISPTQMAALTAAGIVTAADVTPGKLRRVPLLDPKVSGELISWRERLEKAFLFDPGKGGSRSGIRALVHKYQPQMRPVEAELVQGVHRLARIQQDVFKKRVSLRAPVEKRAKELAQARADYRPFESDIEEAIRRDIETLIQRIVAR</sequence>
<dbReference type="PROSITE" id="PS50011">
    <property type="entry name" value="PROTEIN_KINASE_DOM"/>
    <property type="match status" value="1"/>
</dbReference>
<dbReference type="Proteomes" id="UP000010824">
    <property type="component" value="Chromosome"/>
</dbReference>
<dbReference type="RefSeq" id="WP_015286752.1">
    <property type="nucleotide sequence ID" value="NC_019943.1"/>
</dbReference>